<evidence type="ECO:0000313" key="2">
    <source>
        <dbReference type="EMBL" id="AZG37073.1"/>
    </source>
</evidence>
<evidence type="ECO:0000259" key="1">
    <source>
        <dbReference type="Pfam" id="PF00590"/>
    </source>
</evidence>
<reference evidence="2 4" key="1">
    <citation type="submission" date="2018-11" db="EMBL/GenBank/DDBJ databases">
        <title>Shewanella sp. M2.</title>
        <authorList>
            <person name="Hwang Y.J."/>
            <person name="Hwang C.Y."/>
        </authorList>
    </citation>
    <scope>NUCLEOTIDE SEQUENCE [LARGE SCALE GENOMIC DNA]</scope>
    <source>
        <strain evidence="2 4">M2</strain>
    </source>
</reference>
<name>A0A3N4EDP5_9GAMM</name>
<dbReference type="InterPro" id="IPR014777">
    <property type="entry name" value="4pyrrole_Mease_sub1"/>
</dbReference>
<dbReference type="SUPFAM" id="SSF53790">
    <property type="entry name" value="Tetrapyrrole methylase"/>
    <property type="match status" value="1"/>
</dbReference>
<proteinExistence type="predicted"/>
<dbReference type="InterPro" id="IPR035996">
    <property type="entry name" value="4pyrrol_Methylase_sf"/>
</dbReference>
<organism evidence="3 5">
    <name type="scientific">Shewanella psychromarinicola</name>
    <dbReference type="NCBI Taxonomy" id="2487742"/>
    <lineage>
        <taxon>Bacteria</taxon>
        <taxon>Pseudomonadati</taxon>
        <taxon>Pseudomonadota</taxon>
        <taxon>Gammaproteobacteria</taxon>
        <taxon>Alteromonadales</taxon>
        <taxon>Shewanellaceae</taxon>
        <taxon>Shewanella</taxon>
    </lineage>
</organism>
<dbReference type="InterPro" id="IPR000878">
    <property type="entry name" value="4pyrrol_Mease"/>
</dbReference>
<dbReference type="KEGG" id="spsr:EGC80_20840"/>
<accession>A0A3N4EDP5</accession>
<dbReference type="Proteomes" id="UP000273778">
    <property type="component" value="Chromosome"/>
</dbReference>
<dbReference type="CDD" id="cd19916">
    <property type="entry name" value="OphMA_like"/>
    <property type="match status" value="1"/>
</dbReference>
<sequence>MTIHPSQVTTLASANQGKLICVGTGLQLAGQIGLLSLSYIEHADVVFSLVPDGFSERWLMSLNADVRSLQVYYAQHDEIKNRRDTYAEMINAVLDEVRLGKLVVCALYGHPGVFACVAHLSIKQARAEGYDASMLPGISAEACLWADLGIDPGNSGHQSFEATQFMLYHHVPDPTTHLLLWQIALAGEHTLTQFSTTEARLQVLVEHLSQWYPLNHQVIIYEAANLPFQSPVIERISLSALPEARLTTISTLLIPPASQITLNHEMLAKLGITALDMG</sequence>
<dbReference type="Gene3D" id="3.40.1010.10">
    <property type="entry name" value="Cobalt-precorrin-4 Transmethylase, Domain 1"/>
    <property type="match status" value="1"/>
</dbReference>
<dbReference type="RefSeq" id="WP_124012000.1">
    <property type="nucleotide sequence ID" value="NZ_CP034073.1"/>
</dbReference>
<keyword evidence="4" id="KW-1185">Reference proteome</keyword>
<dbReference type="AlphaFoldDB" id="A0A3N4EDP5"/>
<dbReference type="OrthoDB" id="1459304at2"/>
<dbReference type="GO" id="GO:0008168">
    <property type="term" value="F:methyltransferase activity"/>
    <property type="evidence" value="ECO:0007669"/>
    <property type="project" value="InterPro"/>
</dbReference>
<evidence type="ECO:0000313" key="4">
    <source>
        <dbReference type="Proteomes" id="UP000273778"/>
    </source>
</evidence>
<protein>
    <recommendedName>
        <fullName evidence="1">Tetrapyrrole methylase domain-containing protein</fullName>
    </recommendedName>
</protein>
<evidence type="ECO:0000313" key="5">
    <source>
        <dbReference type="Proteomes" id="UP000278855"/>
    </source>
</evidence>
<feature type="domain" description="Tetrapyrrole methylase" evidence="1">
    <location>
        <begin position="18"/>
        <end position="233"/>
    </location>
</feature>
<dbReference type="Pfam" id="PF00590">
    <property type="entry name" value="TP_methylase"/>
    <property type="match status" value="1"/>
</dbReference>
<dbReference type="EMBL" id="CP034073">
    <property type="protein sequence ID" value="AZG37073.1"/>
    <property type="molecule type" value="Genomic_DNA"/>
</dbReference>
<gene>
    <name evidence="3" type="ORF">EGC77_04510</name>
    <name evidence="2" type="ORF">EGC80_20840</name>
</gene>
<dbReference type="Proteomes" id="UP000278855">
    <property type="component" value="Unassembled WGS sequence"/>
</dbReference>
<reference evidence="3" key="3">
    <citation type="submission" date="2018-11" db="EMBL/GenBank/DDBJ databases">
        <authorList>
            <person name="Hwang Y.J."/>
            <person name="Hwang C.Y."/>
        </authorList>
    </citation>
    <scope>NUCLEOTIDE SEQUENCE</scope>
    <source>
        <strain evidence="3">R106</strain>
    </source>
</reference>
<reference evidence="5" key="2">
    <citation type="submission" date="2018-11" db="EMBL/GenBank/DDBJ databases">
        <title>Shewanella sp. R106.</title>
        <authorList>
            <person name="Hwang Y.J."/>
            <person name="Hwang C.Y."/>
        </authorList>
    </citation>
    <scope>NUCLEOTIDE SEQUENCE [LARGE SCALE GENOMIC DNA]</scope>
    <source>
        <strain evidence="5">R106</strain>
    </source>
</reference>
<dbReference type="EMBL" id="RKKB01000001">
    <property type="protein sequence ID" value="RPA34926.1"/>
    <property type="molecule type" value="Genomic_DNA"/>
</dbReference>
<evidence type="ECO:0000313" key="3">
    <source>
        <dbReference type="EMBL" id="RPA34926.1"/>
    </source>
</evidence>